<gene>
    <name evidence="3" type="ORF">SAMN02745134_00694</name>
</gene>
<keyword evidence="1" id="KW-1133">Transmembrane helix</keyword>
<dbReference type="AlphaFoldDB" id="A0A1W1X4U9"/>
<accession>A0A1W1X4U9</accession>
<keyword evidence="4" id="KW-1185">Reference proteome</keyword>
<organism evidence="3 4">
    <name type="scientific">Clostridium acidisoli DSM 12555</name>
    <dbReference type="NCBI Taxonomy" id="1121291"/>
    <lineage>
        <taxon>Bacteria</taxon>
        <taxon>Bacillati</taxon>
        <taxon>Bacillota</taxon>
        <taxon>Clostridia</taxon>
        <taxon>Eubacteriales</taxon>
        <taxon>Clostridiaceae</taxon>
        <taxon>Clostridium</taxon>
    </lineage>
</organism>
<feature type="transmembrane region" description="Helical" evidence="1">
    <location>
        <begin position="186"/>
        <end position="210"/>
    </location>
</feature>
<evidence type="ECO:0000259" key="2">
    <source>
        <dbReference type="Pfam" id="PF10882"/>
    </source>
</evidence>
<dbReference type="OrthoDB" id="1932057at2"/>
<dbReference type="InterPro" id="IPR027783">
    <property type="entry name" value="Bacterial_PH-related"/>
</dbReference>
<keyword evidence="1" id="KW-0472">Membrane</keyword>
<feature type="transmembrane region" description="Helical" evidence="1">
    <location>
        <begin position="12"/>
        <end position="35"/>
    </location>
</feature>
<keyword evidence="1" id="KW-0812">Transmembrane</keyword>
<dbReference type="STRING" id="1121291.SAMN02745134_00694"/>
<proteinExistence type="predicted"/>
<feature type="transmembrane region" description="Helical" evidence="1">
    <location>
        <begin position="41"/>
        <end position="59"/>
    </location>
</feature>
<reference evidence="3 4" key="1">
    <citation type="submission" date="2017-04" db="EMBL/GenBank/DDBJ databases">
        <authorList>
            <person name="Afonso C.L."/>
            <person name="Miller P.J."/>
            <person name="Scott M.A."/>
            <person name="Spackman E."/>
            <person name="Goraichik I."/>
            <person name="Dimitrov K.M."/>
            <person name="Suarez D.L."/>
            <person name="Swayne D.E."/>
        </authorList>
    </citation>
    <scope>NUCLEOTIDE SEQUENCE [LARGE SCALE GENOMIC DNA]</scope>
    <source>
        <strain evidence="3 4">DSM 12555</strain>
    </source>
</reference>
<evidence type="ECO:0000256" key="1">
    <source>
        <dbReference type="SAM" id="Phobius"/>
    </source>
</evidence>
<feature type="transmembrane region" description="Helical" evidence="1">
    <location>
        <begin position="273"/>
        <end position="292"/>
    </location>
</feature>
<name>A0A1W1X4U9_9CLOT</name>
<dbReference type="Pfam" id="PF10882">
    <property type="entry name" value="bPH_5"/>
    <property type="match status" value="1"/>
</dbReference>
<evidence type="ECO:0000313" key="4">
    <source>
        <dbReference type="Proteomes" id="UP000192468"/>
    </source>
</evidence>
<evidence type="ECO:0000313" key="3">
    <source>
        <dbReference type="EMBL" id="SMC18870.1"/>
    </source>
</evidence>
<protein>
    <submittedName>
        <fullName evidence="3">PH domain-containing protein</fullName>
    </submittedName>
</protein>
<sequence length="296" mass="34849">MKRFKPMKRINGSIFIILLTLIADVLVIITSVFANDYVLNLFLRMFLVIFNIYQLYYILQFATLNYEIGEEMLKITSMFGLKQIKILLCDLDRYTKKSGDINAIKLSGYGVKRFAVGRCVFSNIGVVNMNVTWNENIFYIKTGNEVYGISPKDYSEFENELKKFGIKNDEIVVENKKVQKLYKDNYFRIPFFLVSIFIIIFLVRPIYLYYGGFIPKSMPLSFNVKFQPTVMGTSRDFVFKQIEYGLLNMALFFCMYYAAHLNAKYYKKSAYKYIYFSLAIIIIFLIIQQKILMKFL</sequence>
<feature type="domain" description="Bacterial Pleckstrin homology" evidence="2">
    <location>
        <begin position="65"/>
        <end position="163"/>
    </location>
</feature>
<dbReference type="EMBL" id="FWXH01000002">
    <property type="protein sequence ID" value="SMC18870.1"/>
    <property type="molecule type" value="Genomic_DNA"/>
</dbReference>
<feature type="transmembrane region" description="Helical" evidence="1">
    <location>
        <begin position="244"/>
        <end position="261"/>
    </location>
</feature>
<dbReference type="RefSeq" id="WP_084113863.1">
    <property type="nucleotide sequence ID" value="NZ_FWXH01000002.1"/>
</dbReference>
<dbReference type="Proteomes" id="UP000192468">
    <property type="component" value="Unassembled WGS sequence"/>
</dbReference>